<name>A0A2M9X9P4_9LEPT</name>
<dbReference type="AlphaFoldDB" id="A0A2M9X9P4"/>
<gene>
    <name evidence="1" type="ORF">CH357_16725</name>
</gene>
<protein>
    <submittedName>
        <fullName evidence="1">Uncharacterized protein</fullName>
    </submittedName>
</protein>
<accession>A0A2M9X9P4</accession>
<keyword evidence="2" id="KW-1185">Reference proteome</keyword>
<proteinExistence type="predicted"/>
<evidence type="ECO:0000313" key="2">
    <source>
        <dbReference type="Proteomes" id="UP000232196"/>
    </source>
</evidence>
<comment type="caution">
    <text evidence="1">The sequence shown here is derived from an EMBL/GenBank/DDBJ whole genome shotgun (WGS) entry which is preliminary data.</text>
</comment>
<organism evidence="1 2">
    <name type="scientific">Leptospira hartskeerlii</name>
    <dbReference type="NCBI Taxonomy" id="2023177"/>
    <lineage>
        <taxon>Bacteria</taxon>
        <taxon>Pseudomonadati</taxon>
        <taxon>Spirochaetota</taxon>
        <taxon>Spirochaetia</taxon>
        <taxon>Leptospirales</taxon>
        <taxon>Leptospiraceae</taxon>
        <taxon>Leptospira</taxon>
    </lineage>
</organism>
<evidence type="ECO:0000313" key="1">
    <source>
        <dbReference type="EMBL" id="PJZ24385.1"/>
    </source>
</evidence>
<sequence>MSTSCSDVNDLNPFSVEEEQDKAFKQFLLLVALTNAAANTPPPWWNPPTSVQAEEIKAEWDKLEPAKKAEACAIAFANGEKPPEELCAK</sequence>
<reference evidence="1 2" key="1">
    <citation type="submission" date="2017-07" db="EMBL/GenBank/DDBJ databases">
        <title>Leptospira spp. isolated from tropical soils.</title>
        <authorList>
            <person name="Thibeaux R."/>
            <person name="Iraola G."/>
            <person name="Ferres I."/>
            <person name="Bierque E."/>
            <person name="Girault D."/>
            <person name="Soupe-Gilbert M.-E."/>
            <person name="Picardeau M."/>
            <person name="Goarant C."/>
        </authorList>
    </citation>
    <scope>NUCLEOTIDE SEQUENCE [LARGE SCALE GENOMIC DNA]</scope>
    <source>
        <strain evidence="1 2">MCA1-C-A1</strain>
    </source>
</reference>
<dbReference type="EMBL" id="NPDN01000009">
    <property type="protein sequence ID" value="PJZ24385.1"/>
    <property type="molecule type" value="Genomic_DNA"/>
</dbReference>
<dbReference type="Proteomes" id="UP000232196">
    <property type="component" value="Unassembled WGS sequence"/>
</dbReference>